<organism evidence="4 5">
    <name type="scientific">Ophiocordyceps polyrhachis-furcata BCC 54312</name>
    <dbReference type="NCBI Taxonomy" id="1330021"/>
    <lineage>
        <taxon>Eukaryota</taxon>
        <taxon>Fungi</taxon>
        <taxon>Dikarya</taxon>
        <taxon>Ascomycota</taxon>
        <taxon>Pezizomycotina</taxon>
        <taxon>Sordariomycetes</taxon>
        <taxon>Hypocreomycetidae</taxon>
        <taxon>Hypocreales</taxon>
        <taxon>Ophiocordycipitaceae</taxon>
        <taxon>Ophiocordyceps</taxon>
    </lineage>
</organism>
<feature type="signal peptide" evidence="2">
    <location>
        <begin position="1"/>
        <end position="17"/>
    </location>
</feature>
<keyword evidence="2" id="KW-0732">Signal</keyword>
<feature type="compositionally biased region" description="Low complexity" evidence="1">
    <location>
        <begin position="172"/>
        <end position="190"/>
    </location>
</feature>
<keyword evidence="5" id="KW-1185">Reference proteome</keyword>
<reference evidence="4 5" key="1">
    <citation type="journal article" date="2015" name="BMC Genomics">
        <title>Insights from the genome of Ophiocordyceps polyrhachis-furcata to pathogenicity and host specificity in insect fungi.</title>
        <authorList>
            <person name="Wichadakul D."/>
            <person name="Kobmoo N."/>
            <person name="Ingsriswang S."/>
            <person name="Tangphatsornruang S."/>
            <person name="Chantasingh D."/>
            <person name="Luangsa-ard J.J."/>
            <person name="Eurwilaichitr L."/>
        </authorList>
    </citation>
    <scope>NUCLEOTIDE SEQUENCE [LARGE SCALE GENOMIC DNA]</scope>
    <source>
        <strain evidence="4 5">BCC 54312</strain>
    </source>
</reference>
<dbReference type="InterPro" id="IPR056124">
    <property type="entry name" value="DUF7707"/>
</dbReference>
<dbReference type="PANTHER" id="PTHR38118">
    <property type="entry name" value="ANCHORED CELL WALL PROTEIN 11-RELATED"/>
    <property type="match status" value="1"/>
</dbReference>
<name>A0A367L0A6_9HYPO</name>
<dbReference type="AlphaFoldDB" id="A0A367L0A6"/>
<evidence type="ECO:0000256" key="2">
    <source>
        <dbReference type="SAM" id="SignalP"/>
    </source>
</evidence>
<proteinExistence type="predicted"/>
<comment type="caution">
    <text evidence="4">The sequence shown here is derived from an EMBL/GenBank/DDBJ whole genome shotgun (WGS) entry which is preliminary data.</text>
</comment>
<dbReference type="EMBL" id="LKCN02000023">
    <property type="protein sequence ID" value="RCI07837.1"/>
    <property type="molecule type" value="Genomic_DNA"/>
</dbReference>
<protein>
    <recommendedName>
        <fullName evidence="3">DUF7707 domain-containing protein</fullName>
    </recommendedName>
</protein>
<feature type="chain" id="PRO_5016629851" description="DUF7707 domain-containing protein" evidence="2">
    <location>
        <begin position="18"/>
        <end position="231"/>
    </location>
</feature>
<dbReference type="Proteomes" id="UP000253664">
    <property type="component" value="Unassembled WGS sequence"/>
</dbReference>
<feature type="compositionally biased region" description="Polar residues" evidence="1">
    <location>
        <begin position="191"/>
        <end position="203"/>
    </location>
</feature>
<evidence type="ECO:0000256" key="1">
    <source>
        <dbReference type="SAM" id="MobiDB-lite"/>
    </source>
</evidence>
<feature type="domain" description="DUF7707" evidence="3">
    <location>
        <begin position="65"/>
        <end position="154"/>
    </location>
</feature>
<accession>A0A367L0A6</accession>
<dbReference type="STRING" id="1330021.A0A367L0A6"/>
<dbReference type="PANTHER" id="PTHR38118:SF3">
    <property type="entry name" value="ANCHORED CELL WALL PROTEIN 11"/>
    <property type="match status" value="1"/>
</dbReference>
<evidence type="ECO:0000313" key="5">
    <source>
        <dbReference type="Proteomes" id="UP000253664"/>
    </source>
</evidence>
<feature type="compositionally biased region" description="Gly residues" evidence="1">
    <location>
        <begin position="160"/>
        <end position="170"/>
    </location>
</feature>
<evidence type="ECO:0000259" key="3">
    <source>
        <dbReference type="Pfam" id="PF24808"/>
    </source>
</evidence>
<evidence type="ECO:0000313" key="4">
    <source>
        <dbReference type="EMBL" id="RCI07837.1"/>
    </source>
</evidence>
<sequence>MRAFTTVIALGAAVATAQLSSTNYTSELEMQIDPNSVPAKERGQYLDDAHSLLSMTFHADKTLTVAMWCLAQTNTCGQLCDNNTSKNSCLQDKLEFDCICASNNSAPGLQFYTQTIPTFKCETLFSQCNSQNVGNADGQQGCINNIQNLCGKAAPPKASSGGGSSGGDGGDSSDSSSSTAASSASTPSASQPGNNNAVTTTRSGGLAPPTKAPAANGVAFAAALGFLAVAL</sequence>
<dbReference type="Pfam" id="PF24808">
    <property type="entry name" value="DUF7707"/>
    <property type="match status" value="1"/>
</dbReference>
<dbReference type="OrthoDB" id="2121879at2759"/>
<gene>
    <name evidence="4" type="ORF">L249_5827</name>
</gene>
<feature type="region of interest" description="Disordered" evidence="1">
    <location>
        <begin position="157"/>
        <end position="211"/>
    </location>
</feature>